<evidence type="ECO:0000259" key="14">
    <source>
        <dbReference type="Pfam" id="PF01529"/>
    </source>
</evidence>
<feature type="compositionally biased region" description="Basic residues" evidence="13">
    <location>
        <begin position="373"/>
        <end position="383"/>
    </location>
</feature>
<feature type="transmembrane region" description="Helical" evidence="11 12">
    <location>
        <begin position="169"/>
        <end position="195"/>
    </location>
</feature>
<dbReference type="EC" id="2.3.1.225" evidence="11"/>
<accession>A0ABP9XUA1</accession>
<dbReference type="InterPro" id="IPR033682">
    <property type="entry name" value="PFA4"/>
</dbReference>
<keyword evidence="8 11" id="KW-0449">Lipoprotein</keyword>
<comment type="caution">
    <text evidence="11">Lacks conserved residue(s) required for the propagation of feature annotation.</text>
</comment>
<keyword evidence="7 11" id="KW-0564">Palmitate</keyword>
<feature type="transmembrane region" description="Helical" evidence="11 12">
    <location>
        <begin position="27"/>
        <end position="45"/>
    </location>
</feature>
<evidence type="ECO:0000256" key="12">
    <source>
        <dbReference type="RuleBase" id="RU079119"/>
    </source>
</evidence>
<comment type="function">
    <text evidence="11">Mediates the reversible addition of palmitate to target proteins, thereby regulating their membrane association and biological function.</text>
</comment>
<evidence type="ECO:0000256" key="7">
    <source>
        <dbReference type="ARBA" id="ARBA00023139"/>
    </source>
</evidence>
<keyword evidence="4 11" id="KW-0256">Endoplasmic reticulum</keyword>
<dbReference type="PANTHER" id="PTHR12246">
    <property type="entry name" value="PALMITOYLTRANSFERASE ZDHHC16"/>
    <property type="match status" value="1"/>
</dbReference>
<evidence type="ECO:0000313" key="15">
    <source>
        <dbReference type="EMBL" id="GAA5798357.1"/>
    </source>
</evidence>
<evidence type="ECO:0000256" key="1">
    <source>
        <dbReference type="ARBA" id="ARBA00004141"/>
    </source>
</evidence>
<dbReference type="EMBL" id="BAABUJ010000010">
    <property type="protein sequence ID" value="GAA5798357.1"/>
    <property type="molecule type" value="Genomic_DNA"/>
</dbReference>
<evidence type="ECO:0000256" key="4">
    <source>
        <dbReference type="ARBA" id="ARBA00022824"/>
    </source>
</evidence>
<feature type="region of interest" description="Disordered" evidence="13">
    <location>
        <begin position="354"/>
        <end position="383"/>
    </location>
</feature>
<evidence type="ECO:0000256" key="13">
    <source>
        <dbReference type="SAM" id="MobiDB-lite"/>
    </source>
</evidence>
<reference evidence="15 16" key="1">
    <citation type="submission" date="2024-04" db="EMBL/GenBank/DDBJ databases">
        <title>genome sequences of Mucor flavus KT1a and Helicostylum pulchrum KT1b strains isolation_sourced from the surface of a dry-aged beef.</title>
        <authorList>
            <person name="Toyotome T."/>
            <person name="Hosono M."/>
            <person name="Torimaru M."/>
            <person name="Fukuda K."/>
            <person name="Mikami N."/>
        </authorList>
    </citation>
    <scope>NUCLEOTIDE SEQUENCE [LARGE SCALE GENOMIC DNA]</scope>
    <source>
        <strain evidence="15 16">KT1b</strain>
    </source>
</reference>
<evidence type="ECO:0000256" key="2">
    <source>
        <dbReference type="ARBA" id="ARBA00022679"/>
    </source>
</evidence>
<keyword evidence="3 11" id="KW-0812">Transmembrane</keyword>
<keyword evidence="5 11" id="KW-1133">Transmembrane helix</keyword>
<protein>
    <recommendedName>
        <fullName evidence="11">Palmitoyltransferase PFA4</fullName>
        <ecNumber evidence="11">2.3.1.225</ecNumber>
    </recommendedName>
    <alternativeName>
        <fullName evidence="11">Protein S-acyltransferase</fullName>
        <shortName evidence="11">PAT</shortName>
    </alternativeName>
    <alternativeName>
        <fullName evidence="11">Protein fatty acyltransferase 4</fullName>
    </alternativeName>
</protein>
<proteinExistence type="inferred from homology"/>
<organism evidence="15 16">
    <name type="scientific">Helicostylum pulchrum</name>
    <dbReference type="NCBI Taxonomy" id="562976"/>
    <lineage>
        <taxon>Eukaryota</taxon>
        <taxon>Fungi</taxon>
        <taxon>Fungi incertae sedis</taxon>
        <taxon>Mucoromycota</taxon>
        <taxon>Mucoromycotina</taxon>
        <taxon>Mucoromycetes</taxon>
        <taxon>Mucorales</taxon>
        <taxon>Mucorineae</taxon>
        <taxon>Mucoraceae</taxon>
        <taxon>Helicostylum</taxon>
    </lineage>
</organism>
<keyword evidence="6 11" id="KW-0472">Membrane</keyword>
<evidence type="ECO:0000256" key="9">
    <source>
        <dbReference type="ARBA" id="ARBA00023315"/>
    </source>
</evidence>
<feature type="active site" description="S-palmitoyl cysteine intermediate" evidence="11">
    <location>
        <position position="111"/>
    </location>
</feature>
<dbReference type="Proteomes" id="UP001476247">
    <property type="component" value="Unassembled WGS sequence"/>
</dbReference>
<evidence type="ECO:0000256" key="11">
    <source>
        <dbReference type="HAMAP-Rule" id="MF_03199"/>
    </source>
</evidence>
<dbReference type="InterPro" id="IPR039859">
    <property type="entry name" value="PFA4/ZDH16/20/ERF2-like"/>
</dbReference>
<evidence type="ECO:0000256" key="10">
    <source>
        <dbReference type="ARBA" id="ARBA00048048"/>
    </source>
</evidence>
<keyword evidence="9 11" id="KW-0012">Acyltransferase</keyword>
<evidence type="ECO:0000256" key="8">
    <source>
        <dbReference type="ARBA" id="ARBA00023288"/>
    </source>
</evidence>
<dbReference type="Pfam" id="PF01529">
    <property type="entry name" value="DHHC"/>
    <property type="match status" value="1"/>
</dbReference>
<dbReference type="HAMAP" id="MF_03199">
    <property type="entry name" value="DHHC_PAT_PFA4"/>
    <property type="match status" value="1"/>
</dbReference>
<keyword evidence="2 11" id="KW-0808">Transferase</keyword>
<dbReference type="PROSITE" id="PS50216">
    <property type="entry name" value="DHHC"/>
    <property type="match status" value="1"/>
</dbReference>
<comment type="similarity">
    <text evidence="11">Belongs to the DHHC palmitoyltransferase family. PFA4 subfamily.</text>
</comment>
<evidence type="ECO:0000256" key="3">
    <source>
        <dbReference type="ARBA" id="ARBA00022692"/>
    </source>
</evidence>
<evidence type="ECO:0000313" key="16">
    <source>
        <dbReference type="Proteomes" id="UP001476247"/>
    </source>
</evidence>
<comment type="subcellular location">
    <subcellularLocation>
        <location evidence="11">Endoplasmic reticulum membrane</location>
        <topology evidence="11">Multi-pass membrane protein</topology>
    </subcellularLocation>
    <subcellularLocation>
        <location evidence="1">Membrane</location>
        <topology evidence="1">Multi-pass membrane protein</topology>
    </subcellularLocation>
</comment>
<comment type="domain">
    <text evidence="11 12">The DHHC domain is required for palmitoyltransferase activity.</text>
</comment>
<feature type="transmembrane region" description="Helical" evidence="11 12">
    <location>
        <begin position="129"/>
        <end position="148"/>
    </location>
</feature>
<feature type="domain" description="Palmitoyltransferase DHHC" evidence="14">
    <location>
        <begin position="80"/>
        <end position="208"/>
    </location>
</feature>
<gene>
    <name evidence="11" type="primary">PFA4</name>
    <name evidence="15" type="ORF">HPULCUR_003759</name>
</gene>
<sequence>MLEYIPGKVSQLFIFLPAYEWWTMESAIKLIPLNLLILMVFYNYYLAVTTDPGKIPIAWEPPSSLIAPLKEMASEGVTGPRFCKTCHVYKPPRSHHCRYCGRCVLKMDHHCPWINNCVGHDNYGHFVRFIIYADIAVAYVLLLLVVRVRAIMSAIQRFQFDAEPDTTAVIVMVLNFVLAFIVLFCVGILAIYQLYCLAKNQTNIEAWERGKVESLVKRGKIPPVRYPFDIGVYENICYVLGPNPLLWLWPKKIQGDGLTFPVIGGTDVRLPFYWPPRDPDDLRPSIFSSKYKRQQEIQQILRQDPNAEIEESDGYYDSGSFVTDSENEYSLDEEEQGLNNNIYNLSGTYYKEYPSTDDDTIPLASFTTNNTTSRKKIPSSKQD</sequence>
<name>A0ABP9XUA1_9FUNG</name>
<evidence type="ECO:0000256" key="5">
    <source>
        <dbReference type="ARBA" id="ARBA00022989"/>
    </source>
</evidence>
<keyword evidence="16" id="KW-1185">Reference proteome</keyword>
<evidence type="ECO:0000256" key="6">
    <source>
        <dbReference type="ARBA" id="ARBA00023136"/>
    </source>
</evidence>
<comment type="caution">
    <text evidence="15">The sequence shown here is derived from an EMBL/GenBank/DDBJ whole genome shotgun (WGS) entry which is preliminary data.</text>
</comment>
<dbReference type="InterPro" id="IPR001594">
    <property type="entry name" value="Palmitoyltrfase_DHHC"/>
</dbReference>
<comment type="catalytic activity">
    <reaction evidence="10 11 12">
        <text>L-cysteinyl-[protein] + hexadecanoyl-CoA = S-hexadecanoyl-L-cysteinyl-[protein] + CoA</text>
        <dbReference type="Rhea" id="RHEA:36683"/>
        <dbReference type="Rhea" id="RHEA-COMP:10131"/>
        <dbReference type="Rhea" id="RHEA-COMP:11032"/>
        <dbReference type="ChEBI" id="CHEBI:29950"/>
        <dbReference type="ChEBI" id="CHEBI:57287"/>
        <dbReference type="ChEBI" id="CHEBI:57379"/>
        <dbReference type="ChEBI" id="CHEBI:74151"/>
        <dbReference type="EC" id="2.3.1.225"/>
    </reaction>
</comment>